<name>A0A0D3AGY9_BRAOL</name>
<keyword evidence="2" id="KW-1185">Reference proteome</keyword>
<evidence type="ECO:0008006" key="3">
    <source>
        <dbReference type="Google" id="ProtNLM"/>
    </source>
</evidence>
<dbReference type="EnsemblPlants" id="Bo25659s010.1">
    <property type="protein sequence ID" value="Bo25659s010.1"/>
    <property type="gene ID" value="Bo25659s010"/>
</dbReference>
<dbReference type="eggNOG" id="KOG0017">
    <property type="taxonomic scope" value="Eukaryota"/>
</dbReference>
<dbReference type="AlphaFoldDB" id="A0A0D3AGY9"/>
<evidence type="ECO:0000313" key="2">
    <source>
        <dbReference type="Proteomes" id="UP000032141"/>
    </source>
</evidence>
<organism evidence="1 2">
    <name type="scientific">Brassica oleracea var. oleracea</name>
    <dbReference type="NCBI Taxonomy" id="109376"/>
    <lineage>
        <taxon>Eukaryota</taxon>
        <taxon>Viridiplantae</taxon>
        <taxon>Streptophyta</taxon>
        <taxon>Embryophyta</taxon>
        <taxon>Tracheophyta</taxon>
        <taxon>Spermatophyta</taxon>
        <taxon>Magnoliopsida</taxon>
        <taxon>eudicotyledons</taxon>
        <taxon>Gunneridae</taxon>
        <taxon>Pentapetalae</taxon>
        <taxon>rosids</taxon>
        <taxon>malvids</taxon>
        <taxon>Brassicales</taxon>
        <taxon>Brassicaceae</taxon>
        <taxon>Brassiceae</taxon>
        <taxon>Brassica</taxon>
    </lineage>
</organism>
<dbReference type="Proteomes" id="UP000032141">
    <property type="component" value="Unassembled WGS sequence"/>
</dbReference>
<proteinExistence type="predicted"/>
<dbReference type="Gramene" id="Bo25659s010.1">
    <property type="protein sequence ID" value="Bo25659s010.1"/>
    <property type="gene ID" value="Bo25659s010"/>
</dbReference>
<reference evidence="1" key="2">
    <citation type="submission" date="2015-06" db="UniProtKB">
        <authorList>
            <consortium name="EnsemblPlants"/>
        </authorList>
    </citation>
    <scope>IDENTIFICATION</scope>
</reference>
<accession>A0A0D3AGY9</accession>
<dbReference type="HOGENOM" id="CLU_3002604_0_0_1"/>
<evidence type="ECO:0000313" key="1">
    <source>
        <dbReference type="EnsemblPlants" id="Bo25659s010.1"/>
    </source>
</evidence>
<sequence length="57" mass="6839">MAAPEAYVKWEKKIELIFSSQHYAERKKIQMATAEFCGHALRWWNQLIKCRRLDGKE</sequence>
<reference evidence="1" key="1">
    <citation type="journal article" date="2014" name="Genome Biol.">
        <title>Transcriptome and methylome profiling reveals relics of genome dominance in the mesopolyploid Brassica oleracea.</title>
        <authorList>
            <person name="Parkin I.A."/>
            <person name="Koh C."/>
            <person name="Tang H."/>
            <person name="Robinson S.J."/>
            <person name="Kagale S."/>
            <person name="Clarke W.E."/>
            <person name="Town C.D."/>
            <person name="Nixon J."/>
            <person name="Krishnakumar V."/>
            <person name="Bidwell S.L."/>
            <person name="Denoeud F."/>
            <person name="Belcram H."/>
            <person name="Links M.G."/>
            <person name="Just J."/>
            <person name="Clarke C."/>
            <person name="Bender T."/>
            <person name="Huebert T."/>
            <person name="Mason A.S."/>
            <person name="Pires J.C."/>
            <person name="Barker G."/>
            <person name="Moore J."/>
            <person name="Walley P.G."/>
            <person name="Manoli S."/>
            <person name="Batley J."/>
            <person name="Edwards D."/>
            <person name="Nelson M.N."/>
            <person name="Wang X."/>
            <person name="Paterson A.H."/>
            <person name="King G."/>
            <person name="Bancroft I."/>
            <person name="Chalhoub B."/>
            <person name="Sharpe A.G."/>
        </authorList>
    </citation>
    <scope>NUCLEOTIDE SEQUENCE [LARGE SCALE GENOMIC DNA]</scope>
    <source>
        <strain evidence="1">cv. TO1000</strain>
    </source>
</reference>
<protein>
    <recommendedName>
        <fullName evidence="3">Retrotransposon gag domain-containing protein</fullName>
    </recommendedName>
</protein>